<evidence type="ECO:0000256" key="1">
    <source>
        <dbReference type="SAM" id="MobiDB-lite"/>
    </source>
</evidence>
<proteinExistence type="predicted"/>
<reference evidence="2 3" key="1">
    <citation type="submission" date="2020-11" db="EMBL/GenBank/DDBJ databases">
        <title>Kefir isolates.</title>
        <authorList>
            <person name="Marcisauskas S."/>
            <person name="Kim Y."/>
            <person name="Blasche S."/>
        </authorList>
    </citation>
    <scope>NUCLEOTIDE SEQUENCE [LARGE SCALE GENOMIC DNA]</scope>
    <source>
        <strain evidence="2 3">KR</strain>
    </source>
</reference>
<evidence type="ECO:0000313" key="3">
    <source>
        <dbReference type="Proteomes" id="UP000777482"/>
    </source>
</evidence>
<organism evidence="2 3">
    <name type="scientific">Rhodotorula mucilaginosa</name>
    <name type="common">Yeast</name>
    <name type="synonym">Rhodotorula rubra</name>
    <dbReference type="NCBI Taxonomy" id="5537"/>
    <lineage>
        <taxon>Eukaryota</taxon>
        <taxon>Fungi</taxon>
        <taxon>Dikarya</taxon>
        <taxon>Basidiomycota</taxon>
        <taxon>Pucciniomycotina</taxon>
        <taxon>Microbotryomycetes</taxon>
        <taxon>Sporidiobolales</taxon>
        <taxon>Sporidiobolaceae</taxon>
        <taxon>Rhodotorula</taxon>
    </lineage>
</organism>
<sequence length="297" mass="31559">MSTQGQEEWRAAVEAMKNRWVDVKAQIDAEPDLRLKKALTALYTVPAAIPFNPSVRDYKHPPGAYAPDRALHAMTLEDLVTIFEEASAPVVTINFSFSKIATDDAGWAQECERSRGKGKGTAGGITSGSGQKSGKATQIQTTGIEGPKGSTSFAAQTKPSKDTPAPAKPSSSSSSKLTSSAKAGLIGEVDHPSQKRILDLDDETDDEDKSAAPKKNTQSIKKKKKSKTATPVSAPASNPVSLQDPPPKDEAAAIIIGLSDSKDIKMETEDVKSAAMCTPNLLAWAHYMPPSSDVIRL</sequence>
<comment type="caution">
    <text evidence="2">The sequence shown here is derived from an EMBL/GenBank/DDBJ whole genome shotgun (WGS) entry which is preliminary data.</text>
</comment>
<name>A0A9P6VW05_RHOMI</name>
<keyword evidence="3" id="KW-1185">Reference proteome</keyword>
<feature type="compositionally biased region" description="Polar residues" evidence="1">
    <location>
        <begin position="128"/>
        <end position="155"/>
    </location>
</feature>
<dbReference type="AlphaFoldDB" id="A0A9P6VW05"/>
<feature type="compositionally biased region" description="Low complexity" evidence="1">
    <location>
        <begin position="162"/>
        <end position="183"/>
    </location>
</feature>
<dbReference type="EMBL" id="PUHQ01000119">
    <property type="protein sequence ID" value="KAG0655476.1"/>
    <property type="molecule type" value="Genomic_DNA"/>
</dbReference>
<accession>A0A9P6VW05</accession>
<feature type="compositionally biased region" description="Polar residues" evidence="1">
    <location>
        <begin position="229"/>
        <end position="241"/>
    </location>
</feature>
<evidence type="ECO:0000313" key="2">
    <source>
        <dbReference type="EMBL" id="KAG0655476.1"/>
    </source>
</evidence>
<protein>
    <submittedName>
        <fullName evidence="2">Uncharacterized protein</fullName>
    </submittedName>
</protein>
<feature type="region of interest" description="Disordered" evidence="1">
    <location>
        <begin position="111"/>
        <end position="249"/>
    </location>
</feature>
<gene>
    <name evidence="2" type="ORF">C6P46_000873</name>
</gene>
<dbReference type="Proteomes" id="UP000777482">
    <property type="component" value="Unassembled WGS sequence"/>
</dbReference>
<feature type="compositionally biased region" description="Basic and acidic residues" evidence="1">
    <location>
        <begin position="188"/>
        <end position="199"/>
    </location>
</feature>